<dbReference type="PROSITE" id="PS51257">
    <property type="entry name" value="PROKAR_LIPOPROTEIN"/>
    <property type="match status" value="1"/>
</dbReference>
<keyword evidence="1" id="KW-0812">Transmembrane</keyword>
<name>A0A9D1IEM5_9FIRM</name>
<evidence type="ECO:0000256" key="1">
    <source>
        <dbReference type="SAM" id="Phobius"/>
    </source>
</evidence>
<evidence type="ECO:0000313" key="4">
    <source>
        <dbReference type="Proteomes" id="UP000824071"/>
    </source>
</evidence>
<evidence type="ECO:0000259" key="2">
    <source>
        <dbReference type="Pfam" id="PF04892"/>
    </source>
</evidence>
<sequence>MCTLSTRLKNKRFWVLLVSWAAAAACAAVIFSLSGETAELSSARSSGVLALLLERFGLELSSHFVRKTAHALEYCGLALLLSNAYFQTFCAQKPLLAFLSAALYACTDEIHQYFVAGRACLLRDVAVDALGAAAGVLCAAVLIFVCRQIRIRYMEKRG</sequence>
<dbReference type="Proteomes" id="UP000824071">
    <property type="component" value="Unassembled WGS sequence"/>
</dbReference>
<dbReference type="EMBL" id="DVMW01000030">
    <property type="protein sequence ID" value="HIU35912.1"/>
    <property type="molecule type" value="Genomic_DNA"/>
</dbReference>
<dbReference type="AlphaFoldDB" id="A0A9D1IEM5"/>
<evidence type="ECO:0000313" key="3">
    <source>
        <dbReference type="EMBL" id="HIU35912.1"/>
    </source>
</evidence>
<accession>A0A9D1IEM5</accession>
<comment type="caution">
    <text evidence="3">The sequence shown here is derived from an EMBL/GenBank/DDBJ whole genome shotgun (WGS) entry which is preliminary data.</text>
</comment>
<feature type="transmembrane region" description="Helical" evidence="1">
    <location>
        <begin position="125"/>
        <end position="146"/>
    </location>
</feature>
<reference evidence="3" key="1">
    <citation type="submission" date="2020-10" db="EMBL/GenBank/DDBJ databases">
        <authorList>
            <person name="Gilroy R."/>
        </authorList>
    </citation>
    <scope>NUCLEOTIDE SEQUENCE</scope>
    <source>
        <strain evidence="3">ChiGjej1B1-19959</strain>
    </source>
</reference>
<organism evidence="3 4">
    <name type="scientific">Candidatus Fimenecus excrementigallinarum</name>
    <dbReference type="NCBI Taxonomy" id="2840816"/>
    <lineage>
        <taxon>Bacteria</taxon>
        <taxon>Bacillati</taxon>
        <taxon>Bacillota</taxon>
        <taxon>Clostridia</taxon>
        <taxon>Candidatus Fimenecus</taxon>
    </lineage>
</organism>
<reference evidence="3" key="2">
    <citation type="journal article" date="2021" name="PeerJ">
        <title>Extensive microbial diversity within the chicken gut microbiome revealed by metagenomics and culture.</title>
        <authorList>
            <person name="Gilroy R."/>
            <person name="Ravi A."/>
            <person name="Getino M."/>
            <person name="Pursley I."/>
            <person name="Horton D.L."/>
            <person name="Alikhan N.F."/>
            <person name="Baker D."/>
            <person name="Gharbi K."/>
            <person name="Hall N."/>
            <person name="Watson M."/>
            <person name="Adriaenssens E.M."/>
            <person name="Foster-Nyarko E."/>
            <person name="Jarju S."/>
            <person name="Secka A."/>
            <person name="Antonio M."/>
            <person name="Oren A."/>
            <person name="Chaudhuri R.R."/>
            <person name="La Ragione R."/>
            <person name="Hildebrand F."/>
            <person name="Pallen M.J."/>
        </authorList>
    </citation>
    <scope>NUCLEOTIDE SEQUENCE</scope>
    <source>
        <strain evidence="3">ChiGjej1B1-19959</strain>
    </source>
</reference>
<dbReference type="Pfam" id="PF04892">
    <property type="entry name" value="VanZ"/>
    <property type="match status" value="1"/>
</dbReference>
<dbReference type="NCBIfam" id="NF037970">
    <property type="entry name" value="vanZ_1"/>
    <property type="match status" value="1"/>
</dbReference>
<feature type="domain" description="VanZ-like" evidence="2">
    <location>
        <begin position="21"/>
        <end position="141"/>
    </location>
</feature>
<gene>
    <name evidence="3" type="ORF">IAC53_04800</name>
</gene>
<keyword evidence="1" id="KW-0472">Membrane</keyword>
<proteinExistence type="predicted"/>
<keyword evidence="1" id="KW-1133">Transmembrane helix</keyword>
<protein>
    <submittedName>
        <fullName evidence="3">VanZ family protein</fullName>
    </submittedName>
</protein>
<feature type="transmembrane region" description="Helical" evidence="1">
    <location>
        <begin position="12"/>
        <end position="33"/>
    </location>
</feature>
<dbReference type="InterPro" id="IPR006976">
    <property type="entry name" value="VanZ-like"/>
</dbReference>